<comment type="catalytic activity">
    <reaction evidence="9">
        <text>hydrogenselenide + ATP + H2O = selenophosphate + AMP + phosphate + 2 H(+)</text>
        <dbReference type="Rhea" id="RHEA:18737"/>
        <dbReference type="ChEBI" id="CHEBI:15377"/>
        <dbReference type="ChEBI" id="CHEBI:15378"/>
        <dbReference type="ChEBI" id="CHEBI:16144"/>
        <dbReference type="ChEBI" id="CHEBI:29317"/>
        <dbReference type="ChEBI" id="CHEBI:30616"/>
        <dbReference type="ChEBI" id="CHEBI:43474"/>
        <dbReference type="ChEBI" id="CHEBI:456215"/>
        <dbReference type="EC" id="2.7.9.3"/>
    </reaction>
</comment>
<dbReference type="Pfam" id="PF00586">
    <property type="entry name" value="AIRS"/>
    <property type="match status" value="1"/>
</dbReference>
<evidence type="ECO:0000256" key="8">
    <source>
        <dbReference type="ARBA" id="ARBA00023266"/>
    </source>
</evidence>
<dbReference type="RefSeq" id="WP_092311250.1">
    <property type="nucleotide sequence ID" value="NZ_FOZV01000005.1"/>
</dbReference>
<feature type="binding site" description="in other chain" evidence="9">
    <location>
        <position position="24"/>
    </location>
    <ligand>
        <name>ATP</name>
        <dbReference type="ChEBI" id="CHEBI:30616"/>
        <note>ligand shared between dimeric partners</note>
    </ligand>
</feature>
<dbReference type="GO" id="GO:0004756">
    <property type="term" value="F:selenide, water dikinase activity"/>
    <property type="evidence" value="ECO:0007669"/>
    <property type="project" value="UniProtKB-UniRule"/>
</dbReference>
<sequence>MTDADAPEEPRLTSLAHGGGCGCKIAPGVLRDMLAFTPQAAPFADLLVGNETSDDAAVWRLNDDQALIATTDFFMPVVDDPFHFGQIAATNALSDVYAMGGTPIFALAIVGMPVNVLSPRTIGRVLQGGAAACTAAGIPVAGGHSIDSVEPIYGLAVMGLVHPDRVLTNKGARPGDVLVLTKPLGVGVLSAAFRQDRLDKDGYRTLKATTTRLNSFGAKLSGRPGVHALTDVTGFGLLGHALEMARGAGATVEIDAAPPTLPGVRDLLAAGVRTGASTRNWASYGEEVDLPDGLEPWRRDLLTDPQTSGGLLIAVAGAELEGLAAFARVNGTGFQVVGRVVEGPPRVRVIA</sequence>
<evidence type="ECO:0000313" key="12">
    <source>
        <dbReference type="EMBL" id="SFS77481.1"/>
    </source>
</evidence>
<feature type="domain" description="PurM-like C-terminal" evidence="11">
    <location>
        <begin position="173"/>
        <end position="344"/>
    </location>
</feature>
<dbReference type="AlphaFoldDB" id="A0A1I6SKM2"/>
<feature type="binding site" description="in other chain" evidence="9">
    <location>
        <position position="72"/>
    </location>
    <ligand>
        <name>ATP</name>
        <dbReference type="ChEBI" id="CHEBI:30616"/>
        <note>ligand shared between dimeric partners</note>
    </ligand>
</feature>
<dbReference type="HAMAP" id="MF_00625">
    <property type="entry name" value="SelD"/>
    <property type="match status" value="1"/>
</dbReference>
<evidence type="ECO:0000259" key="10">
    <source>
        <dbReference type="Pfam" id="PF00586"/>
    </source>
</evidence>
<dbReference type="InterPro" id="IPR016188">
    <property type="entry name" value="PurM-like_N"/>
</dbReference>
<evidence type="ECO:0000256" key="6">
    <source>
        <dbReference type="ARBA" id="ARBA00022840"/>
    </source>
</evidence>
<dbReference type="GO" id="GO:0005737">
    <property type="term" value="C:cytoplasm"/>
    <property type="evidence" value="ECO:0007669"/>
    <property type="project" value="TreeGrafter"/>
</dbReference>
<dbReference type="CDD" id="cd02195">
    <property type="entry name" value="SelD"/>
    <property type="match status" value="1"/>
</dbReference>
<feature type="binding site" description="in other chain" evidence="9">
    <location>
        <position position="95"/>
    </location>
    <ligand>
        <name>ATP</name>
        <dbReference type="ChEBI" id="CHEBI:30616"/>
        <note>ligand shared between dimeric partners</note>
    </ligand>
</feature>
<dbReference type="EC" id="2.7.9.3" evidence="9"/>
<name>A0A1I6SKM2_9CAUL</name>
<dbReference type="InterPro" id="IPR036921">
    <property type="entry name" value="PurM-like_N_sf"/>
</dbReference>
<comment type="subunit">
    <text evidence="9">Homodimer.</text>
</comment>
<dbReference type="GO" id="GO:0016260">
    <property type="term" value="P:selenocysteine biosynthetic process"/>
    <property type="evidence" value="ECO:0007669"/>
    <property type="project" value="InterPro"/>
</dbReference>
<evidence type="ECO:0000256" key="9">
    <source>
        <dbReference type="HAMAP-Rule" id="MF_00625"/>
    </source>
</evidence>
<keyword evidence="6 9" id="KW-0067">ATP-binding</keyword>
<feature type="active site" evidence="9">
    <location>
        <position position="21"/>
    </location>
</feature>
<dbReference type="PIRSF" id="PIRSF036407">
    <property type="entry name" value="Selenphspht_syn"/>
    <property type="match status" value="1"/>
</dbReference>
<reference evidence="13" key="1">
    <citation type="submission" date="2016-10" db="EMBL/GenBank/DDBJ databases">
        <authorList>
            <person name="Varghese N."/>
            <person name="Submissions S."/>
        </authorList>
    </citation>
    <scope>NUCLEOTIDE SEQUENCE [LARGE SCALE GENOMIC DNA]</scope>
    <source>
        <strain evidence="13">CGMCC 1.10683</strain>
    </source>
</reference>
<dbReference type="NCBIfam" id="NF002098">
    <property type="entry name" value="PRK00943.1"/>
    <property type="match status" value="1"/>
</dbReference>
<accession>A0A1I6SKM2</accession>
<keyword evidence="13" id="KW-1185">Reference proteome</keyword>
<protein>
    <recommendedName>
        <fullName evidence="9">Selenide, water dikinase</fullName>
        <ecNumber evidence="9">2.7.9.3</ecNumber>
    </recommendedName>
    <alternativeName>
        <fullName evidence="9">Selenium donor protein</fullName>
    </alternativeName>
    <alternativeName>
        <fullName evidence="9">Selenophosphate synthase</fullName>
    </alternativeName>
</protein>
<dbReference type="Proteomes" id="UP000198788">
    <property type="component" value="Unassembled WGS sequence"/>
</dbReference>
<dbReference type="InterPro" id="IPR010918">
    <property type="entry name" value="PurM-like_C_dom"/>
</dbReference>
<gene>
    <name evidence="9" type="primary">selD</name>
    <name evidence="12" type="ORF">SAMN05192570_2526</name>
</gene>
<feature type="binding site" description="in other chain" evidence="9">
    <location>
        <begin position="52"/>
        <end position="54"/>
    </location>
    <ligand>
        <name>ATP</name>
        <dbReference type="ChEBI" id="CHEBI:30616"/>
        <note>ligand shared between dimeric partners</note>
    </ligand>
</feature>
<dbReference type="STRING" id="871741.SAMN05192570_2526"/>
<evidence type="ECO:0000256" key="7">
    <source>
        <dbReference type="ARBA" id="ARBA00022842"/>
    </source>
</evidence>
<feature type="binding site" evidence="9">
    <location>
        <position position="95"/>
    </location>
    <ligand>
        <name>Mg(2+)</name>
        <dbReference type="ChEBI" id="CHEBI:18420"/>
    </ligand>
</feature>
<keyword evidence="5 9" id="KW-0418">Kinase</keyword>
<feature type="binding site" evidence="9">
    <location>
        <begin position="143"/>
        <end position="145"/>
    </location>
    <ligand>
        <name>ATP</name>
        <dbReference type="ChEBI" id="CHEBI:30616"/>
        <note>ligand shared between dimeric partners</note>
    </ligand>
</feature>
<evidence type="ECO:0000256" key="4">
    <source>
        <dbReference type="ARBA" id="ARBA00022741"/>
    </source>
</evidence>
<dbReference type="EMBL" id="FOZV01000005">
    <property type="protein sequence ID" value="SFS77481.1"/>
    <property type="molecule type" value="Genomic_DNA"/>
</dbReference>
<keyword evidence="2 9" id="KW-0808">Transferase</keyword>
<dbReference type="InterPro" id="IPR023061">
    <property type="entry name" value="SelD_I"/>
</dbReference>
<feature type="binding site" evidence="9">
    <location>
        <position position="55"/>
    </location>
    <ligand>
        <name>Mg(2+)</name>
        <dbReference type="ChEBI" id="CHEBI:18420"/>
    </ligand>
</feature>
<dbReference type="InterPro" id="IPR036676">
    <property type="entry name" value="PurM-like_C_sf"/>
</dbReference>
<comment type="similarity">
    <text evidence="1 9">Belongs to the selenophosphate synthase 1 family. Class I subfamily.</text>
</comment>
<evidence type="ECO:0000256" key="5">
    <source>
        <dbReference type="ARBA" id="ARBA00022777"/>
    </source>
</evidence>
<dbReference type="FunFam" id="3.30.1330.10:FF:000003">
    <property type="entry name" value="Selenide, water dikinase"/>
    <property type="match status" value="1"/>
</dbReference>
<feature type="binding site" evidence="9">
    <location>
        <position position="231"/>
    </location>
    <ligand>
        <name>Mg(2+)</name>
        <dbReference type="ChEBI" id="CHEBI:18420"/>
    </ligand>
</feature>
<evidence type="ECO:0000259" key="11">
    <source>
        <dbReference type="Pfam" id="PF02769"/>
    </source>
</evidence>
<evidence type="ECO:0000256" key="1">
    <source>
        <dbReference type="ARBA" id="ARBA00008026"/>
    </source>
</evidence>
<keyword evidence="4 9" id="KW-0547">Nucleotide-binding</keyword>
<proteinExistence type="inferred from homology"/>
<dbReference type="Pfam" id="PF02769">
    <property type="entry name" value="AIRS_C"/>
    <property type="match status" value="1"/>
</dbReference>
<dbReference type="OrthoDB" id="9767928at2"/>
<dbReference type="Gene3D" id="3.30.1330.10">
    <property type="entry name" value="PurM-like, N-terminal domain"/>
    <property type="match status" value="1"/>
</dbReference>
<evidence type="ECO:0000256" key="2">
    <source>
        <dbReference type="ARBA" id="ARBA00022679"/>
    </source>
</evidence>
<comment type="function">
    <text evidence="9">Synthesizes selenophosphate from selenide and ATP.</text>
</comment>
<keyword evidence="3 9" id="KW-0479">Metal-binding</keyword>
<keyword evidence="8 9" id="KW-0711">Selenium</keyword>
<dbReference type="InterPro" id="IPR004536">
    <property type="entry name" value="SPS/SelD"/>
</dbReference>
<evidence type="ECO:0000256" key="3">
    <source>
        <dbReference type="ARBA" id="ARBA00022723"/>
    </source>
</evidence>
<feature type="domain" description="PurM-like N-terminal" evidence="10">
    <location>
        <begin position="54"/>
        <end position="161"/>
    </location>
</feature>
<organism evidence="12 13">
    <name type="scientific">Brevundimonas viscosa</name>
    <dbReference type="NCBI Taxonomy" id="871741"/>
    <lineage>
        <taxon>Bacteria</taxon>
        <taxon>Pseudomonadati</taxon>
        <taxon>Pseudomonadota</taxon>
        <taxon>Alphaproteobacteria</taxon>
        <taxon>Caulobacterales</taxon>
        <taxon>Caulobacteraceae</taxon>
        <taxon>Brevundimonas</taxon>
    </lineage>
</organism>
<dbReference type="NCBIfam" id="TIGR00476">
    <property type="entry name" value="selD"/>
    <property type="match status" value="1"/>
</dbReference>
<dbReference type="PANTHER" id="PTHR10256:SF0">
    <property type="entry name" value="INACTIVE SELENIDE, WATER DIKINASE-LIKE PROTEIN-RELATED"/>
    <property type="match status" value="1"/>
</dbReference>
<dbReference type="GO" id="GO:0005524">
    <property type="term" value="F:ATP binding"/>
    <property type="evidence" value="ECO:0007669"/>
    <property type="project" value="UniProtKB-UniRule"/>
</dbReference>
<dbReference type="GO" id="GO:0000287">
    <property type="term" value="F:magnesium ion binding"/>
    <property type="evidence" value="ECO:0007669"/>
    <property type="project" value="UniProtKB-UniRule"/>
</dbReference>
<dbReference type="SUPFAM" id="SSF56042">
    <property type="entry name" value="PurM C-terminal domain-like"/>
    <property type="match status" value="1"/>
</dbReference>
<comment type="cofactor">
    <cofactor evidence="9">
        <name>Mg(2+)</name>
        <dbReference type="ChEBI" id="CHEBI:18420"/>
    </cofactor>
    <text evidence="9">Binds 1 Mg(2+) ion per monomer.</text>
</comment>
<evidence type="ECO:0000313" key="13">
    <source>
        <dbReference type="Proteomes" id="UP000198788"/>
    </source>
</evidence>
<keyword evidence="7 9" id="KW-0460">Magnesium</keyword>
<dbReference type="Gene3D" id="3.90.650.10">
    <property type="entry name" value="PurM-like C-terminal domain"/>
    <property type="match status" value="1"/>
</dbReference>
<dbReference type="SUPFAM" id="SSF55326">
    <property type="entry name" value="PurM N-terminal domain-like"/>
    <property type="match status" value="1"/>
</dbReference>
<feature type="site" description="Important for catalytic activity" evidence="9">
    <location>
        <position position="24"/>
    </location>
</feature>
<dbReference type="PANTHER" id="PTHR10256">
    <property type="entry name" value="SELENIDE, WATER DIKINASE"/>
    <property type="match status" value="1"/>
</dbReference>